<sequence>MSKPHPKPIPAGEVRGLALDVIKQDRFPYLATIDGDQPRLRPVSPVRTDGFTVYVANLRGYHKTEEIAANPNVELCYLSDSHDQVRITGVATIVDDRATLESIWNDNPLLRQYLGSIDNPDLILYRIAPNRVRFMREWAIEYHEVDIHAKTNPVADA</sequence>
<accession>A0ABP8NXE5</accession>
<dbReference type="Proteomes" id="UP001500840">
    <property type="component" value="Unassembled WGS sequence"/>
</dbReference>
<evidence type="ECO:0000313" key="3">
    <source>
        <dbReference type="Proteomes" id="UP001500840"/>
    </source>
</evidence>
<organism evidence="2 3">
    <name type="scientific">Novipirellula rosea</name>
    <dbReference type="NCBI Taxonomy" id="1031540"/>
    <lineage>
        <taxon>Bacteria</taxon>
        <taxon>Pseudomonadati</taxon>
        <taxon>Planctomycetota</taxon>
        <taxon>Planctomycetia</taxon>
        <taxon>Pirellulales</taxon>
        <taxon>Pirellulaceae</taxon>
        <taxon>Novipirellula</taxon>
    </lineage>
</organism>
<dbReference type="Pfam" id="PF01243">
    <property type="entry name" value="PNPOx_N"/>
    <property type="match status" value="1"/>
</dbReference>
<dbReference type="EMBL" id="BAABGA010000120">
    <property type="protein sequence ID" value="GAA4473239.1"/>
    <property type="molecule type" value="Genomic_DNA"/>
</dbReference>
<proteinExistence type="predicted"/>
<evidence type="ECO:0000313" key="2">
    <source>
        <dbReference type="EMBL" id="GAA4473239.1"/>
    </source>
</evidence>
<dbReference type="InterPro" id="IPR012349">
    <property type="entry name" value="Split_barrel_FMN-bd"/>
</dbReference>
<dbReference type="RefSeq" id="WP_345328450.1">
    <property type="nucleotide sequence ID" value="NZ_BAABGA010000120.1"/>
</dbReference>
<feature type="domain" description="Pyridoxamine 5'-phosphate oxidase N-terminal" evidence="1">
    <location>
        <begin position="20"/>
        <end position="135"/>
    </location>
</feature>
<name>A0ABP8NXE5_9BACT</name>
<dbReference type="Gene3D" id="2.30.110.10">
    <property type="entry name" value="Electron Transport, Fmn-binding Protein, Chain A"/>
    <property type="match status" value="1"/>
</dbReference>
<dbReference type="InterPro" id="IPR011576">
    <property type="entry name" value="Pyridox_Oxase_N"/>
</dbReference>
<dbReference type="SUPFAM" id="SSF50475">
    <property type="entry name" value="FMN-binding split barrel"/>
    <property type="match status" value="1"/>
</dbReference>
<evidence type="ECO:0000259" key="1">
    <source>
        <dbReference type="Pfam" id="PF01243"/>
    </source>
</evidence>
<comment type="caution">
    <text evidence="2">The sequence shown here is derived from an EMBL/GenBank/DDBJ whole genome shotgun (WGS) entry which is preliminary data.</text>
</comment>
<dbReference type="PANTHER" id="PTHR34818:SF1">
    <property type="entry name" value="PROTEIN BLI-3"/>
    <property type="match status" value="1"/>
</dbReference>
<dbReference type="PANTHER" id="PTHR34818">
    <property type="entry name" value="PROTEIN BLI-3"/>
    <property type="match status" value="1"/>
</dbReference>
<keyword evidence="3" id="KW-1185">Reference proteome</keyword>
<protein>
    <recommendedName>
        <fullName evidence="1">Pyridoxamine 5'-phosphate oxidase N-terminal domain-containing protein</fullName>
    </recommendedName>
</protein>
<reference evidence="3" key="1">
    <citation type="journal article" date="2019" name="Int. J. Syst. Evol. Microbiol.">
        <title>The Global Catalogue of Microorganisms (GCM) 10K type strain sequencing project: providing services to taxonomists for standard genome sequencing and annotation.</title>
        <authorList>
            <consortium name="The Broad Institute Genomics Platform"/>
            <consortium name="The Broad Institute Genome Sequencing Center for Infectious Disease"/>
            <person name="Wu L."/>
            <person name="Ma J."/>
        </authorList>
    </citation>
    <scope>NUCLEOTIDE SEQUENCE [LARGE SCALE GENOMIC DNA]</scope>
    <source>
        <strain evidence="3">JCM 17759</strain>
    </source>
</reference>
<dbReference type="InterPro" id="IPR052917">
    <property type="entry name" value="Stress-Dev_Protein"/>
</dbReference>
<gene>
    <name evidence="2" type="ORF">GCM10023156_70910</name>
</gene>